<gene>
    <name evidence="4" type="ORF">ACFH04_07705</name>
    <name evidence="5" type="ORF">ACFH04_07855</name>
    <name evidence="6" type="ORF">ACFH04_41860</name>
</gene>
<name>A0ABV6TGK7_9ACTN</name>
<dbReference type="Pfam" id="PF00107">
    <property type="entry name" value="ADH_zinc_N"/>
    <property type="match status" value="1"/>
</dbReference>
<dbReference type="PANTHER" id="PTHR48106">
    <property type="entry name" value="QUINONE OXIDOREDUCTASE PIG3-RELATED"/>
    <property type="match status" value="1"/>
</dbReference>
<keyword evidence="2" id="KW-0560">Oxidoreductase</keyword>
<evidence type="ECO:0000256" key="1">
    <source>
        <dbReference type="ARBA" id="ARBA00022857"/>
    </source>
</evidence>
<dbReference type="PANTHER" id="PTHR48106:SF18">
    <property type="entry name" value="QUINONE OXIDOREDUCTASE PIG3"/>
    <property type="match status" value="1"/>
</dbReference>
<dbReference type="InterPro" id="IPR013154">
    <property type="entry name" value="ADH-like_N"/>
</dbReference>
<dbReference type="EMBL" id="JBHMQV010000009">
    <property type="protein sequence ID" value="MFC0850225.1"/>
    <property type="molecule type" value="Genomic_DNA"/>
</dbReference>
<sequence>MDPLMKAIVISTYGPPEVLHITDLPDPAPARGEVLIRVRAFGLNHAEAYMRAGAWGEVAAVPGIECAGVIEADPSGRLSPGTPVVAILGGMGRTRNGSYAELVTVAATNVAVVNSSLGWAELAAVPEVYATAWYGLFGNLGLRPGERVLVRGATSSLGQAAVNLAVDHGARVLATTRNAAHASLLKELGAEDVLIDDGHLAAQVDNGTTPIDAVFDLVGNNVLRDSLATVRVRGRVCQLGFLGGFEPVRDFDPIADLPTGVQLSFFGSAFVLGSPDFRLADVPLEAIYAKVESGTFPARPVRVFRFDEIVEAHRVMEGGGALGKMAVTVG</sequence>
<dbReference type="SUPFAM" id="SSF50129">
    <property type="entry name" value="GroES-like"/>
    <property type="match status" value="1"/>
</dbReference>
<protein>
    <submittedName>
        <fullName evidence="4">Zinc-binding dehydrogenase</fullName>
    </submittedName>
</protein>
<dbReference type="RefSeq" id="WP_394317357.1">
    <property type="nucleotide sequence ID" value="NZ_JBHMQV010000007.1"/>
</dbReference>
<dbReference type="Gene3D" id="3.90.180.10">
    <property type="entry name" value="Medium-chain alcohol dehydrogenases, catalytic domain"/>
    <property type="match status" value="1"/>
</dbReference>
<dbReference type="SUPFAM" id="SSF51735">
    <property type="entry name" value="NAD(P)-binding Rossmann-fold domains"/>
    <property type="match status" value="1"/>
</dbReference>
<dbReference type="EMBL" id="JBHMQV010000008">
    <property type="protein sequence ID" value="MFC0843643.1"/>
    <property type="molecule type" value="Genomic_DNA"/>
</dbReference>
<dbReference type="Proteomes" id="UP001589887">
    <property type="component" value="Unassembled WGS sequence"/>
</dbReference>
<dbReference type="Gene3D" id="3.40.50.720">
    <property type="entry name" value="NAD(P)-binding Rossmann-like Domain"/>
    <property type="match status" value="1"/>
</dbReference>
<feature type="domain" description="Enoyl reductase (ER)" evidence="3">
    <location>
        <begin position="14"/>
        <end position="327"/>
    </location>
</feature>
<reference evidence="4 7" key="1">
    <citation type="submission" date="2024-09" db="EMBL/GenBank/DDBJ databases">
        <authorList>
            <person name="Sun Q."/>
            <person name="Mori K."/>
        </authorList>
    </citation>
    <scope>NUCLEOTIDE SEQUENCE [LARGE SCALE GENOMIC DNA]</scope>
    <source>
        <strain evidence="4 7">JCM 4557</strain>
    </source>
</reference>
<dbReference type="InterPro" id="IPR011032">
    <property type="entry name" value="GroES-like_sf"/>
</dbReference>
<keyword evidence="7" id="KW-1185">Reference proteome</keyword>
<evidence type="ECO:0000256" key="2">
    <source>
        <dbReference type="ARBA" id="ARBA00023002"/>
    </source>
</evidence>
<dbReference type="InterPro" id="IPR036291">
    <property type="entry name" value="NAD(P)-bd_dom_sf"/>
</dbReference>
<organism evidence="4 7">
    <name type="scientific">Streptomyces noboritoensis</name>
    <dbReference type="NCBI Taxonomy" id="67337"/>
    <lineage>
        <taxon>Bacteria</taxon>
        <taxon>Bacillati</taxon>
        <taxon>Actinomycetota</taxon>
        <taxon>Actinomycetes</taxon>
        <taxon>Kitasatosporales</taxon>
        <taxon>Streptomycetaceae</taxon>
        <taxon>Streptomyces</taxon>
    </lineage>
</organism>
<evidence type="ECO:0000313" key="5">
    <source>
        <dbReference type="EMBL" id="MFC0843643.1"/>
    </source>
</evidence>
<dbReference type="InterPro" id="IPR020843">
    <property type="entry name" value="ER"/>
</dbReference>
<evidence type="ECO:0000313" key="6">
    <source>
        <dbReference type="EMBL" id="MFC0850225.1"/>
    </source>
</evidence>
<proteinExistence type="predicted"/>
<evidence type="ECO:0000313" key="7">
    <source>
        <dbReference type="Proteomes" id="UP001589887"/>
    </source>
</evidence>
<dbReference type="Pfam" id="PF08240">
    <property type="entry name" value="ADH_N"/>
    <property type="match status" value="1"/>
</dbReference>
<keyword evidence="1" id="KW-0521">NADP</keyword>
<dbReference type="EMBL" id="JBHMQV010000007">
    <property type="protein sequence ID" value="MFC0843615.1"/>
    <property type="molecule type" value="Genomic_DNA"/>
</dbReference>
<evidence type="ECO:0000313" key="4">
    <source>
        <dbReference type="EMBL" id="MFC0843615.1"/>
    </source>
</evidence>
<dbReference type="InterPro" id="IPR013149">
    <property type="entry name" value="ADH-like_C"/>
</dbReference>
<accession>A0ABV6TGK7</accession>
<dbReference type="SMART" id="SM00829">
    <property type="entry name" value="PKS_ER"/>
    <property type="match status" value="1"/>
</dbReference>
<comment type="caution">
    <text evidence="4">The sequence shown here is derived from an EMBL/GenBank/DDBJ whole genome shotgun (WGS) entry which is preliminary data.</text>
</comment>
<evidence type="ECO:0000259" key="3">
    <source>
        <dbReference type="SMART" id="SM00829"/>
    </source>
</evidence>